<evidence type="ECO:0000313" key="10">
    <source>
        <dbReference type="Proteomes" id="UP000053831"/>
    </source>
</evidence>
<reference evidence="9 10" key="1">
    <citation type="submission" date="2015-07" db="EMBL/GenBank/DDBJ databases">
        <title>The genome of the fungus Escovopsis weberi, a specialized disease agent of ant agriculture.</title>
        <authorList>
            <person name="de Man T.J."/>
            <person name="Stajich J.E."/>
            <person name="Kubicek C.P."/>
            <person name="Chenthamara K."/>
            <person name="Atanasova L."/>
            <person name="Druzhinina I.S."/>
            <person name="Birnbaum S."/>
            <person name="Barribeau S.M."/>
            <person name="Teiling C."/>
            <person name="Suen G."/>
            <person name="Currie C."/>
            <person name="Gerardo N.M."/>
        </authorList>
    </citation>
    <scope>NUCLEOTIDE SEQUENCE [LARGE SCALE GENOMIC DNA]</scope>
</reference>
<evidence type="ECO:0000259" key="8">
    <source>
        <dbReference type="PROSITE" id="PS50850"/>
    </source>
</evidence>
<dbReference type="Pfam" id="PF00083">
    <property type="entry name" value="Sugar_tr"/>
    <property type="match status" value="1"/>
</dbReference>
<feature type="domain" description="Major facilitator superfamily (MFS) profile" evidence="8">
    <location>
        <begin position="1"/>
        <end position="471"/>
    </location>
</feature>
<feature type="transmembrane region" description="Helical" evidence="7">
    <location>
        <begin position="125"/>
        <end position="142"/>
    </location>
</feature>
<gene>
    <name evidence="9" type="ORF">ESCO_002447</name>
</gene>
<keyword evidence="10" id="KW-1185">Reference proteome</keyword>
<dbReference type="InterPro" id="IPR020846">
    <property type="entry name" value="MFS_dom"/>
</dbReference>
<dbReference type="InterPro" id="IPR005828">
    <property type="entry name" value="MFS_sugar_transport-like"/>
</dbReference>
<dbReference type="PRINTS" id="PR00171">
    <property type="entry name" value="SUGRTRNSPORT"/>
</dbReference>
<sequence length="471" mass="51200">MASPRGANPYYILTILIISRIKPGDECPRSDQAPAGYDEGGFAGVTTLPGFIADYGLQHASAALRANISSLGVLGAALGAILSLVAADRLGRLRTWRVFMALWMSGLLVTLLAGGVRGLLLASRVWSGLGAGGLTVVAPLYLSEIAPARTRGMVVSCYMVVLLSFLMLGFFISYAAGKTLPDTRGQYQVVLGVALIPGGVAFAASFFIRDTPRWLASQGRTDAALVSLARLRGSIPRDPVIEQEFARMVAQDREKEQILAGVSAATIVREIVSVPSYRNRFLLGVAMQTVAQWSGGNGITYYIPQIFRFAGVHSQNLSLITSGAYGAVKLVFTMIFTWGLVDVFGRRRCLLAGLFLQCITHTYMAVYAGLWIGSGNKTASDAAIASVFVYAVGWSVGLCTVQYLYGTEILPTRIRSFCYAANMTIHWFFQFAVVRAAPPMFEKLHIWGAYLFWAVAYRWSEWMSYSPDHGL</sequence>
<evidence type="ECO:0000256" key="1">
    <source>
        <dbReference type="ARBA" id="ARBA00004141"/>
    </source>
</evidence>
<evidence type="ECO:0000256" key="6">
    <source>
        <dbReference type="ARBA" id="ARBA00023136"/>
    </source>
</evidence>
<feature type="transmembrane region" description="Helical" evidence="7">
    <location>
        <begin position="323"/>
        <end position="344"/>
    </location>
</feature>
<dbReference type="OrthoDB" id="5296287at2759"/>
<dbReference type="EMBL" id="LGSR01000022">
    <property type="protein sequence ID" value="KOS18023.1"/>
    <property type="molecule type" value="Genomic_DNA"/>
</dbReference>
<keyword evidence="3" id="KW-0813">Transport</keyword>
<feature type="transmembrane region" description="Helical" evidence="7">
    <location>
        <begin position="281"/>
        <end position="303"/>
    </location>
</feature>
<evidence type="ECO:0000313" key="9">
    <source>
        <dbReference type="EMBL" id="KOS18023.1"/>
    </source>
</evidence>
<dbReference type="GO" id="GO:0005351">
    <property type="term" value="F:carbohydrate:proton symporter activity"/>
    <property type="evidence" value="ECO:0007669"/>
    <property type="project" value="TreeGrafter"/>
</dbReference>
<dbReference type="SUPFAM" id="SSF103473">
    <property type="entry name" value="MFS general substrate transporter"/>
    <property type="match status" value="1"/>
</dbReference>
<organism evidence="9 10">
    <name type="scientific">Escovopsis weberi</name>
    <dbReference type="NCBI Taxonomy" id="150374"/>
    <lineage>
        <taxon>Eukaryota</taxon>
        <taxon>Fungi</taxon>
        <taxon>Dikarya</taxon>
        <taxon>Ascomycota</taxon>
        <taxon>Pezizomycotina</taxon>
        <taxon>Sordariomycetes</taxon>
        <taxon>Hypocreomycetidae</taxon>
        <taxon>Hypocreales</taxon>
        <taxon>Hypocreaceae</taxon>
        <taxon>Escovopsis</taxon>
    </lineage>
</organism>
<evidence type="ECO:0000256" key="5">
    <source>
        <dbReference type="ARBA" id="ARBA00022989"/>
    </source>
</evidence>
<dbReference type="PANTHER" id="PTHR48022">
    <property type="entry name" value="PLASTIDIC GLUCOSE TRANSPORTER 4"/>
    <property type="match status" value="1"/>
</dbReference>
<proteinExistence type="inferred from homology"/>
<accession>A0A0M9VSS3</accession>
<dbReference type="Gene3D" id="1.20.1250.20">
    <property type="entry name" value="MFS general substrate transporter like domains"/>
    <property type="match status" value="1"/>
</dbReference>
<dbReference type="InterPro" id="IPR003663">
    <property type="entry name" value="Sugar/inositol_transpt"/>
</dbReference>
<keyword evidence="6 7" id="KW-0472">Membrane</keyword>
<evidence type="ECO:0000256" key="4">
    <source>
        <dbReference type="ARBA" id="ARBA00022692"/>
    </source>
</evidence>
<keyword evidence="4 7" id="KW-0812">Transmembrane</keyword>
<dbReference type="AlphaFoldDB" id="A0A0M9VSS3"/>
<evidence type="ECO:0000256" key="7">
    <source>
        <dbReference type="SAM" id="Phobius"/>
    </source>
</evidence>
<protein>
    <submittedName>
        <fullName evidence="9">Quinate permease</fullName>
    </submittedName>
</protein>
<dbReference type="Proteomes" id="UP000053831">
    <property type="component" value="Unassembled WGS sequence"/>
</dbReference>
<feature type="transmembrane region" description="Helical" evidence="7">
    <location>
        <begin position="384"/>
        <end position="405"/>
    </location>
</feature>
<comment type="caution">
    <text evidence="9">The sequence shown here is derived from an EMBL/GenBank/DDBJ whole genome shotgun (WGS) entry which is preliminary data.</text>
</comment>
<feature type="transmembrane region" description="Helical" evidence="7">
    <location>
        <begin position="351"/>
        <end position="372"/>
    </location>
</feature>
<comment type="similarity">
    <text evidence="2">Belongs to the major facilitator superfamily. Sugar transporter (TC 2.A.1.1) family.</text>
</comment>
<dbReference type="GO" id="GO:0016020">
    <property type="term" value="C:membrane"/>
    <property type="evidence" value="ECO:0007669"/>
    <property type="project" value="UniProtKB-SubCell"/>
</dbReference>
<evidence type="ECO:0000256" key="3">
    <source>
        <dbReference type="ARBA" id="ARBA00022448"/>
    </source>
</evidence>
<dbReference type="PROSITE" id="PS50850">
    <property type="entry name" value="MFS"/>
    <property type="match status" value="1"/>
</dbReference>
<feature type="transmembrane region" description="Helical" evidence="7">
    <location>
        <begin position="99"/>
        <end position="119"/>
    </location>
</feature>
<feature type="transmembrane region" description="Helical" evidence="7">
    <location>
        <begin position="417"/>
        <end position="438"/>
    </location>
</feature>
<feature type="transmembrane region" description="Helical" evidence="7">
    <location>
        <begin position="68"/>
        <end position="87"/>
    </location>
</feature>
<dbReference type="InterPro" id="IPR050360">
    <property type="entry name" value="MFS_Sugar_Transporters"/>
</dbReference>
<dbReference type="InterPro" id="IPR036259">
    <property type="entry name" value="MFS_trans_sf"/>
</dbReference>
<evidence type="ECO:0000256" key="2">
    <source>
        <dbReference type="ARBA" id="ARBA00010992"/>
    </source>
</evidence>
<dbReference type="PANTHER" id="PTHR48022:SF43">
    <property type="entry name" value="QUINATE TRANSPORTER, PUTATIVE (AFU_ORTHOLOGUE AFUA_1G16230)-RELATED"/>
    <property type="match status" value="1"/>
</dbReference>
<name>A0A0M9VSS3_ESCWE</name>
<feature type="transmembrane region" description="Helical" evidence="7">
    <location>
        <begin position="154"/>
        <end position="175"/>
    </location>
</feature>
<comment type="subcellular location">
    <subcellularLocation>
        <location evidence="1">Membrane</location>
        <topology evidence="1">Multi-pass membrane protein</topology>
    </subcellularLocation>
</comment>
<feature type="transmembrane region" description="Helical" evidence="7">
    <location>
        <begin position="187"/>
        <end position="208"/>
    </location>
</feature>
<keyword evidence="5 7" id="KW-1133">Transmembrane helix</keyword>